<dbReference type="EMBL" id="LAQS01000032">
    <property type="protein sequence ID" value="KKZ71941.1"/>
    <property type="molecule type" value="Genomic_DNA"/>
</dbReference>
<dbReference type="Proteomes" id="UP000265325">
    <property type="component" value="Unassembled WGS sequence"/>
</dbReference>
<keyword evidence="4" id="KW-0720">Serine protease</keyword>
<feature type="region of interest" description="Disordered" evidence="5">
    <location>
        <begin position="1"/>
        <end position="21"/>
    </location>
</feature>
<dbReference type="AlphaFoldDB" id="A0A2P2GKA4"/>
<dbReference type="PANTHER" id="PTHR43019">
    <property type="entry name" value="SERINE ENDOPROTEASE DEGS"/>
    <property type="match status" value="1"/>
</dbReference>
<evidence type="ECO:0000256" key="2">
    <source>
        <dbReference type="ARBA" id="ARBA00022729"/>
    </source>
</evidence>
<dbReference type="GO" id="GO:0006508">
    <property type="term" value="P:proteolysis"/>
    <property type="evidence" value="ECO:0007669"/>
    <property type="project" value="UniProtKB-KW"/>
</dbReference>
<evidence type="ECO:0000256" key="1">
    <source>
        <dbReference type="ARBA" id="ARBA00022670"/>
    </source>
</evidence>
<dbReference type="PROSITE" id="PS00673">
    <property type="entry name" value="V8_SER"/>
    <property type="match status" value="1"/>
</dbReference>
<evidence type="ECO:0000256" key="3">
    <source>
        <dbReference type="ARBA" id="ARBA00022801"/>
    </source>
</evidence>
<sequence length="367" mass="39438">MGNGSRGGSRGGSPVATGPERVFGDLREVAARVRAGLEAEIEYEESAEELPPGVASASQIGRFAQEERARVLEAGVSGLEKLADDRADEVDDDEYFGVEAIVLLEGRPAILVQGQDFASQPGDWAVLDASRTAIHESIARVGRVEVTGHPSLDWIGTAFLVGPDAVMTNRHVAAEFSRAEGTGWTFRDGMSARVDPGEELPAHQAPGPVPVADSLPYEITEVIGIHPEVDMALLRIAPHDGEQLPTPLAVAADAPASVPGRPVYVIGYPAWDGRRNEPESMRRIFMDIYNVKRLQPGMTTEFAPGGRVMKHDCSTLGGNSGSPVFDLTDHRVLGLHFGGRYRIGNVAVPLWEMVDDPLLAQAKVNWV</sequence>
<keyword evidence="2" id="KW-0732">Signal</keyword>
<gene>
    <name evidence="6" type="ORF">VO63_21180</name>
</gene>
<dbReference type="InterPro" id="IPR043504">
    <property type="entry name" value="Peptidase_S1_PA_chymotrypsin"/>
</dbReference>
<dbReference type="SUPFAM" id="SSF50494">
    <property type="entry name" value="Trypsin-like serine proteases"/>
    <property type="match status" value="1"/>
</dbReference>
<dbReference type="OrthoDB" id="9811262at2"/>
<keyword evidence="7" id="KW-1185">Reference proteome</keyword>
<name>A0A2P2GKA4_STREW</name>
<dbReference type="InterPro" id="IPR009003">
    <property type="entry name" value="Peptidase_S1_PA"/>
</dbReference>
<dbReference type="Gene3D" id="2.40.10.10">
    <property type="entry name" value="Trypsin-like serine proteases"/>
    <property type="match status" value="2"/>
</dbReference>
<proteinExistence type="predicted"/>
<dbReference type="Pfam" id="PF13365">
    <property type="entry name" value="Trypsin_2"/>
    <property type="match status" value="1"/>
</dbReference>
<dbReference type="InterPro" id="IPR000126">
    <property type="entry name" value="V8_ser_AS"/>
</dbReference>
<evidence type="ECO:0000256" key="5">
    <source>
        <dbReference type="SAM" id="MobiDB-lite"/>
    </source>
</evidence>
<keyword evidence="1" id="KW-0645">Protease</keyword>
<organism evidence="6 7">
    <name type="scientific">Streptomyces showdoensis</name>
    <dbReference type="NCBI Taxonomy" id="68268"/>
    <lineage>
        <taxon>Bacteria</taxon>
        <taxon>Bacillati</taxon>
        <taxon>Actinomycetota</taxon>
        <taxon>Actinomycetes</taxon>
        <taxon>Kitasatosporales</taxon>
        <taxon>Streptomycetaceae</taxon>
        <taxon>Streptomyces</taxon>
    </lineage>
</organism>
<dbReference type="PANTHER" id="PTHR43019:SF23">
    <property type="entry name" value="PROTEASE DO-LIKE 5, CHLOROPLASTIC"/>
    <property type="match status" value="1"/>
</dbReference>
<evidence type="ECO:0008006" key="8">
    <source>
        <dbReference type="Google" id="ProtNLM"/>
    </source>
</evidence>
<evidence type="ECO:0000313" key="7">
    <source>
        <dbReference type="Proteomes" id="UP000265325"/>
    </source>
</evidence>
<evidence type="ECO:0000256" key="4">
    <source>
        <dbReference type="ARBA" id="ARBA00022825"/>
    </source>
</evidence>
<feature type="compositionally biased region" description="Gly residues" evidence="5">
    <location>
        <begin position="1"/>
        <end position="11"/>
    </location>
</feature>
<reference evidence="6 7" key="1">
    <citation type="submission" date="2015-05" db="EMBL/GenBank/DDBJ databases">
        <title>Draft Genome assembly of Streptomyces showdoensis.</title>
        <authorList>
            <person name="Thapa K.K."/>
            <person name="Metsa-Ketela M."/>
        </authorList>
    </citation>
    <scope>NUCLEOTIDE SEQUENCE [LARGE SCALE GENOMIC DNA]</scope>
    <source>
        <strain evidence="6 7">ATCC 15227</strain>
    </source>
</reference>
<evidence type="ECO:0000313" key="6">
    <source>
        <dbReference type="EMBL" id="KKZ71941.1"/>
    </source>
</evidence>
<comment type="caution">
    <text evidence="6">The sequence shown here is derived from an EMBL/GenBank/DDBJ whole genome shotgun (WGS) entry which is preliminary data.</text>
</comment>
<dbReference type="GO" id="GO:0008236">
    <property type="term" value="F:serine-type peptidase activity"/>
    <property type="evidence" value="ECO:0007669"/>
    <property type="project" value="UniProtKB-KW"/>
</dbReference>
<keyword evidence="3" id="KW-0378">Hydrolase</keyword>
<protein>
    <recommendedName>
        <fullName evidence="8">Serine protease</fullName>
    </recommendedName>
</protein>
<dbReference type="RefSeq" id="WP_046909458.1">
    <property type="nucleotide sequence ID" value="NZ_BAAAXG010000012.1"/>
</dbReference>
<accession>A0A2P2GKA4</accession>